<keyword evidence="1" id="KW-0472">Membrane</keyword>
<dbReference type="OrthoDB" id="5653025at2"/>
<keyword evidence="1" id="KW-1133">Transmembrane helix</keyword>
<evidence type="ECO:0000313" key="3">
    <source>
        <dbReference type="Proteomes" id="UP000032803"/>
    </source>
</evidence>
<dbReference type="RefSeq" id="WP_045106110.1">
    <property type="nucleotide sequence ID" value="NZ_LN681225.1"/>
</dbReference>
<evidence type="ECO:0000313" key="2">
    <source>
        <dbReference type="EMBL" id="CEK10806.1"/>
    </source>
</evidence>
<dbReference type="AlphaFoldDB" id="A0A0A8UTF2"/>
<evidence type="ECO:0000256" key="1">
    <source>
        <dbReference type="SAM" id="Phobius"/>
    </source>
</evidence>
<name>A0A0A8UTF2_LEGHA</name>
<keyword evidence="3" id="KW-1185">Reference proteome</keyword>
<reference evidence="3" key="1">
    <citation type="submission" date="2014-09" db="EMBL/GenBank/DDBJ databases">
        <authorList>
            <person name="Gomez-Valero L."/>
        </authorList>
    </citation>
    <scope>NUCLEOTIDE SEQUENCE [LARGE SCALE GENOMIC DNA]</scope>
    <source>
        <strain evidence="3">ATCC35250</strain>
    </source>
</reference>
<dbReference type="EMBL" id="LN681225">
    <property type="protein sequence ID" value="CEK10806.1"/>
    <property type="molecule type" value="Genomic_DNA"/>
</dbReference>
<proteinExistence type="predicted"/>
<gene>
    <name evidence="2" type="ORF">LHA_1773</name>
</gene>
<protein>
    <recommendedName>
        <fullName evidence="4">Dot/Icm T4SS effector</fullName>
    </recommendedName>
</protein>
<dbReference type="PATRIC" id="fig|449.7.peg.2355"/>
<sequence>MTIRVLSFDFDGCLFHEGYVYDEDKNVIKTNRKFLEEIKAENHKYSKNIALVGSNRQDKNTDDANAYNFRAPKYSKGSCFPAFLKIVEFLGVIKDTFLLADLYGDLKNGTSFTRAINQTETNHASWIFDETKASLIYAQIHKIAVENPNDYIVFDFFDDRGNKHRSYEDILEWLNKFYESNRDMIPKNVKLRLNHYARGDAITPLFEIDGTGIIDSTYRETVKAMADKVAPDYKGIRYFATDENLAIHLDEIKKARVPADLVTSDEVANDVEDVETETDVIPLVNVEANRLGSQAPAAILFNTQIGTIKIKIDKDFTEGSSAHKVATSLHNELQEAYQSYFISKTINTKDFEFKCNKAIKDARPELETHRGWKEVFINVMAALSMLVVGYLIGAAIKQNICLFKIKTDSAEKLDALQNTVKSIASA</sequence>
<feature type="transmembrane region" description="Helical" evidence="1">
    <location>
        <begin position="375"/>
        <end position="396"/>
    </location>
</feature>
<evidence type="ECO:0008006" key="4">
    <source>
        <dbReference type="Google" id="ProtNLM"/>
    </source>
</evidence>
<organism evidence="2 3">
    <name type="scientific">Legionella hackeliae</name>
    <dbReference type="NCBI Taxonomy" id="449"/>
    <lineage>
        <taxon>Bacteria</taxon>
        <taxon>Pseudomonadati</taxon>
        <taxon>Pseudomonadota</taxon>
        <taxon>Gammaproteobacteria</taxon>
        <taxon>Legionellales</taxon>
        <taxon>Legionellaceae</taxon>
        <taxon>Legionella</taxon>
    </lineage>
</organism>
<dbReference type="Proteomes" id="UP000032803">
    <property type="component" value="Chromosome I"/>
</dbReference>
<keyword evidence="1" id="KW-0812">Transmembrane</keyword>
<dbReference type="HOGENOM" id="CLU_643721_0_0_6"/>
<dbReference type="KEGG" id="lha:LHA_1773"/>
<accession>A0A0A8UTF2</accession>